<comment type="subunit">
    <text evidence="3 15">Monomer.</text>
</comment>
<evidence type="ECO:0000256" key="14">
    <source>
        <dbReference type="ARBA" id="ARBA00044632"/>
    </source>
</evidence>
<dbReference type="GO" id="GO:0003690">
    <property type="term" value="F:double-stranded DNA binding"/>
    <property type="evidence" value="ECO:0007669"/>
    <property type="project" value="UniProtKB-ARBA"/>
</dbReference>
<dbReference type="EMBL" id="JAGYPE010000005">
    <property type="protein sequence ID" value="MBS4184727.1"/>
    <property type="molecule type" value="Genomic_DNA"/>
</dbReference>
<dbReference type="Gene3D" id="3.20.190.10">
    <property type="entry name" value="MutM-like, N-terminal"/>
    <property type="match status" value="1"/>
</dbReference>
<dbReference type="Pfam" id="PF06831">
    <property type="entry name" value="H2TH"/>
    <property type="match status" value="1"/>
</dbReference>
<dbReference type="InterPro" id="IPR015886">
    <property type="entry name" value="H2TH_FPG"/>
</dbReference>
<reference evidence="18" key="1">
    <citation type="submission" date="2021-05" db="EMBL/GenBank/DDBJ databases">
        <title>Novel Bacillus species.</title>
        <authorList>
            <person name="Liu G."/>
        </authorList>
    </citation>
    <scope>NUCLEOTIDE SEQUENCE</scope>
    <source>
        <strain evidence="18 20">FJAT-50051</strain>
    </source>
</reference>
<dbReference type="SUPFAM" id="SSF46946">
    <property type="entry name" value="S13-like H2TH domain"/>
    <property type="match status" value="1"/>
</dbReference>
<dbReference type="PROSITE" id="PS51068">
    <property type="entry name" value="FPG_CAT"/>
    <property type="match status" value="1"/>
</dbReference>
<evidence type="ECO:0000256" key="12">
    <source>
        <dbReference type="ARBA" id="ARBA00023268"/>
    </source>
</evidence>
<comment type="caution">
    <text evidence="15">Lacks conserved residue(s) required for the propagation of feature annotation.</text>
</comment>
<dbReference type="Proteomes" id="UP000677265">
    <property type="component" value="Unassembled WGS sequence"/>
</dbReference>
<keyword evidence="7 15" id="KW-0378">Hydrolase</keyword>
<comment type="cofactor">
    <cofactor evidence="15">
        <name>Zn(2+)</name>
        <dbReference type="ChEBI" id="CHEBI:29105"/>
    </cofactor>
    <text evidence="15">Binds 1 zinc ion per subunit.</text>
</comment>
<dbReference type="GO" id="GO:0140078">
    <property type="term" value="F:class I DNA-(apurinic or apyrimidinic site) endonuclease activity"/>
    <property type="evidence" value="ECO:0007669"/>
    <property type="project" value="UniProtKB-EC"/>
</dbReference>
<name>A0A942T3R2_9BACI</name>
<evidence type="ECO:0000256" key="4">
    <source>
        <dbReference type="ARBA" id="ARBA00022723"/>
    </source>
</evidence>
<evidence type="ECO:0000256" key="13">
    <source>
        <dbReference type="ARBA" id="ARBA00023295"/>
    </source>
</evidence>
<dbReference type="PANTHER" id="PTHR22993:SF9">
    <property type="entry name" value="FORMAMIDOPYRIMIDINE-DNA GLYCOSYLASE"/>
    <property type="match status" value="1"/>
</dbReference>
<evidence type="ECO:0000256" key="15">
    <source>
        <dbReference type="HAMAP-Rule" id="MF_00103"/>
    </source>
</evidence>
<dbReference type="InterPro" id="IPR012319">
    <property type="entry name" value="FPG_cat"/>
</dbReference>
<comment type="caution">
    <text evidence="18">The sequence shown here is derived from an EMBL/GenBank/DDBJ whole genome shotgun (WGS) entry which is preliminary data.</text>
</comment>
<dbReference type="InterPro" id="IPR020629">
    <property type="entry name" value="FPG_Glyclase"/>
</dbReference>
<evidence type="ECO:0000256" key="2">
    <source>
        <dbReference type="ARBA" id="ARBA00009409"/>
    </source>
</evidence>
<dbReference type="SUPFAM" id="SSF57716">
    <property type="entry name" value="Glucocorticoid receptor-like (DNA-binding domain)"/>
    <property type="match status" value="1"/>
</dbReference>
<dbReference type="PANTHER" id="PTHR22993">
    <property type="entry name" value="FORMAMIDOPYRIMIDINE-DNA GLYCOSYLASE"/>
    <property type="match status" value="1"/>
</dbReference>
<feature type="domain" description="FPG-type" evidence="16">
    <location>
        <begin position="240"/>
        <end position="274"/>
    </location>
</feature>
<dbReference type="RefSeq" id="WP_213144633.1">
    <property type="nucleotide sequence ID" value="NZ_JAGYPE020000086.1"/>
</dbReference>
<dbReference type="EMBL" id="JAGYPE020000086">
    <property type="protein sequence ID" value="MCH6269241.1"/>
    <property type="molecule type" value="Genomic_DNA"/>
</dbReference>
<evidence type="ECO:0000313" key="19">
    <source>
        <dbReference type="EMBL" id="MCH6269241.1"/>
    </source>
</evidence>
<evidence type="ECO:0000313" key="18">
    <source>
        <dbReference type="EMBL" id="MBS4184727.1"/>
    </source>
</evidence>
<organism evidence="18">
    <name type="scientific">Neobacillus citreus</name>
    <dbReference type="NCBI Taxonomy" id="2833578"/>
    <lineage>
        <taxon>Bacteria</taxon>
        <taxon>Bacillati</taxon>
        <taxon>Bacillota</taxon>
        <taxon>Bacilli</taxon>
        <taxon>Bacillales</taxon>
        <taxon>Bacillaceae</taxon>
        <taxon>Neobacillus</taxon>
    </lineage>
</organism>
<proteinExistence type="inferred from homology"/>
<dbReference type="CDD" id="cd08966">
    <property type="entry name" value="EcFpg-like_N"/>
    <property type="match status" value="1"/>
</dbReference>
<evidence type="ECO:0000256" key="11">
    <source>
        <dbReference type="ARBA" id="ARBA00023239"/>
    </source>
</evidence>
<keyword evidence="10 15" id="KW-0234">DNA repair</keyword>
<evidence type="ECO:0000313" key="20">
    <source>
        <dbReference type="Proteomes" id="UP000677265"/>
    </source>
</evidence>
<feature type="active site" description="Schiff-base intermediate with DNA" evidence="15">
    <location>
        <position position="2"/>
    </location>
</feature>
<dbReference type="Gene3D" id="1.10.8.50">
    <property type="match status" value="1"/>
</dbReference>
<keyword evidence="8 15" id="KW-0862">Zinc</keyword>
<dbReference type="PROSITE" id="PS01242">
    <property type="entry name" value="ZF_FPG_1"/>
    <property type="match status" value="1"/>
</dbReference>
<protein>
    <recommendedName>
        <fullName evidence="15">Formamidopyrimidine-DNA glycosylase</fullName>
        <shortName evidence="15">Fapy-DNA glycosylase</shortName>
        <ecNumber evidence="15">3.2.2.23</ecNumber>
    </recommendedName>
    <alternativeName>
        <fullName evidence="15">DNA-(apurinic or apyrimidinic site) lyase MutM</fullName>
        <shortName evidence="15">AP lyase MutM</shortName>
        <ecNumber evidence="15">4.2.99.18</ecNumber>
    </alternativeName>
</protein>
<evidence type="ECO:0000256" key="9">
    <source>
        <dbReference type="ARBA" id="ARBA00023125"/>
    </source>
</evidence>
<feature type="active site" description="Proton donor; for delta-elimination activity" evidence="15">
    <location>
        <position position="264"/>
    </location>
</feature>
<accession>A0A942T3R2</accession>
<evidence type="ECO:0000256" key="10">
    <source>
        <dbReference type="ARBA" id="ARBA00023204"/>
    </source>
</evidence>
<comment type="function">
    <text evidence="15">Involved in base excision repair of DNA damaged by oxidation or by mutagenic agents. Acts as DNA glycosylase that recognizes and removes damaged bases. Has a preference for oxidized purines, such as 7,8-dihydro-8-oxoguanine (8-oxoG). Has AP (apurinic/apyrimidinic) lyase activity and introduces nicks in the DNA strand. Cleaves the DNA backbone by beta-delta elimination to generate a single-strand break at the site of the removed base with both 3'- and 5'-phosphates.</text>
</comment>
<keyword evidence="5 15" id="KW-0227">DNA damage</keyword>
<dbReference type="SMART" id="SM00898">
    <property type="entry name" value="Fapy_DNA_glyco"/>
    <property type="match status" value="1"/>
</dbReference>
<feature type="active site" description="Proton donor" evidence="15">
    <location>
        <position position="3"/>
    </location>
</feature>
<dbReference type="NCBIfam" id="NF002211">
    <property type="entry name" value="PRK01103.1"/>
    <property type="match status" value="1"/>
</dbReference>
<dbReference type="HAMAP" id="MF_00103">
    <property type="entry name" value="Fapy_DNA_glycosyl"/>
    <property type="match status" value="1"/>
</dbReference>
<feature type="domain" description="Formamidopyrimidine-DNA glycosylase catalytic" evidence="17">
    <location>
        <begin position="2"/>
        <end position="115"/>
    </location>
</feature>
<comment type="catalytic activity">
    <reaction evidence="1 15">
        <text>Hydrolysis of DNA containing ring-opened 7-methylguanine residues, releasing 2,6-diamino-4-hydroxy-5-(N-methyl)formamidopyrimidine.</text>
        <dbReference type="EC" id="3.2.2.23"/>
    </reaction>
</comment>
<evidence type="ECO:0000256" key="1">
    <source>
        <dbReference type="ARBA" id="ARBA00001668"/>
    </source>
</evidence>
<dbReference type="InterPro" id="IPR010979">
    <property type="entry name" value="Ribosomal_uS13-like_H2TH"/>
</dbReference>
<keyword evidence="11 15" id="KW-0456">Lyase</keyword>
<dbReference type="GO" id="GO:0034039">
    <property type="term" value="F:8-oxo-7,8-dihydroguanine DNA N-glycosylase activity"/>
    <property type="evidence" value="ECO:0007669"/>
    <property type="project" value="TreeGrafter"/>
</dbReference>
<keyword evidence="13 15" id="KW-0326">Glycosidase</keyword>
<dbReference type="InterPro" id="IPR000214">
    <property type="entry name" value="Znf_DNA_glyclase/AP_lyase"/>
</dbReference>
<keyword evidence="9 15" id="KW-0238">DNA-binding</keyword>
<evidence type="ECO:0000256" key="5">
    <source>
        <dbReference type="ARBA" id="ARBA00022763"/>
    </source>
</evidence>
<feature type="active site" description="Proton donor; for beta-elimination activity" evidence="15">
    <location>
        <position position="60"/>
    </location>
</feature>
<evidence type="ECO:0000259" key="17">
    <source>
        <dbReference type="PROSITE" id="PS51068"/>
    </source>
</evidence>
<dbReference type="InterPro" id="IPR010663">
    <property type="entry name" value="Znf_FPG/IleRS"/>
</dbReference>
<dbReference type="AlphaFoldDB" id="A0A942T3R2"/>
<feature type="binding site" evidence="15">
    <location>
        <position position="112"/>
    </location>
    <ligand>
        <name>DNA</name>
        <dbReference type="ChEBI" id="CHEBI:16991"/>
    </ligand>
</feature>
<keyword evidence="20" id="KW-1185">Reference proteome</keyword>
<dbReference type="GO" id="GO:0003684">
    <property type="term" value="F:damaged DNA binding"/>
    <property type="evidence" value="ECO:0007669"/>
    <property type="project" value="InterPro"/>
</dbReference>
<dbReference type="GO" id="GO:0008270">
    <property type="term" value="F:zinc ion binding"/>
    <property type="evidence" value="ECO:0007669"/>
    <property type="project" value="UniProtKB-UniRule"/>
</dbReference>
<dbReference type="SUPFAM" id="SSF81624">
    <property type="entry name" value="N-terminal domain of MutM-like DNA repair proteins"/>
    <property type="match status" value="1"/>
</dbReference>
<dbReference type="GO" id="GO:0006284">
    <property type="term" value="P:base-excision repair"/>
    <property type="evidence" value="ECO:0007669"/>
    <property type="project" value="InterPro"/>
</dbReference>
<dbReference type="InterPro" id="IPR015887">
    <property type="entry name" value="DNA_glyclase_Znf_dom_DNA_BS"/>
</dbReference>
<evidence type="ECO:0000259" key="16">
    <source>
        <dbReference type="PROSITE" id="PS51066"/>
    </source>
</evidence>
<sequence length="285" mass="32727">MPELPEVETVRRTLEKLVLHKTIEDVTVYWPKIIKNPAEAEQFIDALKGETFAAIGRRGKFLILYTENFSLVSHLRMEGRYGLYPKEEPFDKHTHVIFHFTDGTELRYRDVRKFGTMHLYKKGEEFTKPPLIQLGPEPFSEDFTKEYLGKMLKKTNRKIKTALLDQNLFVGLGNIYVDEALFRSGIHPERLAGSLKKKEIELLHKEIVETLSEAVEKGGSTIRSYVNSQGEIGMFQLELYAYGRKGEPCKKCGTPLEKTTVGGRGTHYCPKCQRLKVKRAKNESV</sequence>
<dbReference type="SMART" id="SM01232">
    <property type="entry name" value="H2TH"/>
    <property type="match status" value="1"/>
</dbReference>
<dbReference type="EC" id="3.2.2.23" evidence="15"/>
<keyword evidence="4 15" id="KW-0479">Metal-binding</keyword>
<dbReference type="Pfam" id="PF01149">
    <property type="entry name" value="Fapy_DNA_glyco"/>
    <property type="match status" value="1"/>
</dbReference>
<gene>
    <name evidence="15 18" type="primary">mutM</name>
    <name evidence="15" type="synonym">fpg</name>
    <name evidence="19" type="ORF">KHB02_027300</name>
    <name evidence="18" type="ORF">KHB02_25455</name>
</gene>
<dbReference type="EC" id="4.2.99.18" evidence="15"/>
<dbReference type="NCBIfam" id="TIGR00577">
    <property type="entry name" value="fpg"/>
    <property type="match status" value="1"/>
</dbReference>
<keyword evidence="6 15" id="KW-0863">Zinc-finger</keyword>
<evidence type="ECO:0000256" key="3">
    <source>
        <dbReference type="ARBA" id="ARBA00011245"/>
    </source>
</evidence>
<evidence type="ECO:0000256" key="8">
    <source>
        <dbReference type="ARBA" id="ARBA00022833"/>
    </source>
</evidence>
<dbReference type="Pfam" id="PF06827">
    <property type="entry name" value="zf-FPG_IleRS"/>
    <property type="match status" value="1"/>
</dbReference>
<keyword evidence="12 15" id="KW-0511">Multifunctional enzyme</keyword>
<dbReference type="InterPro" id="IPR035937">
    <property type="entry name" value="FPG_N"/>
</dbReference>
<comment type="catalytic activity">
    <reaction evidence="14 15">
        <text>2'-deoxyribonucleotide-(2'-deoxyribose 5'-phosphate)-2'-deoxyribonucleotide-DNA = a 3'-end 2'-deoxyribonucleotide-(2,3-dehydro-2,3-deoxyribose 5'-phosphate)-DNA + a 5'-end 5'-phospho-2'-deoxyribonucleoside-DNA + H(+)</text>
        <dbReference type="Rhea" id="RHEA:66592"/>
        <dbReference type="Rhea" id="RHEA-COMP:13180"/>
        <dbReference type="Rhea" id="RHEA-COMP:16897"/>
        <dbReference type="Rhea" id="RHEA-COMP:17067"/>
        <dbReference type="ChEBI" id="CHEBI:15378"/>
        <dbReference type="ChEBI" id="CHEBI:136412"/>
        <dbReference type="ChEBI" id="CHEBI:157695"/>
        <dbReference type="ChEBI" id="CHEBI:167181"/>
        <dbReference type="EC" id="4.2.99.18"/>
    </reaction>
</comment>
<dbReference type="FunFam" id="1.10.8.50:FF:000003">
    <property type="entry name" value="Formamidopyrimidine-DNA glycosylase"/>
    <property type="match status" value="1"/>
</dbReference>
<dbReference type="FunFam" id="3.20.190.10:FF:000001">
    <property type="entry name" value="Formamidopyrimidine-DNA glycosylase"/>
    <property type="match status" value="1"/>
</dbReference>
<dbReference type="PROSITE" id="PS51066">
    <property type="entry name" value="ZF_FPG_2"/>
    <property type="match status" value="1"/>
</dbReference>
<comment type="similarity">
    <text evidence="2 15">Belongs to the FPG family.</text>
</comment>
<feature type="binding site" evidence="15">
    <location>
        <position position="93"/>
    </location>
    <ligand>
        <name>DNA</name>
        <dbReference type="ChEBI" id="CHEBI:16991"/>
    </ligand>
</feature>
<evidence type="ECO:0000256" key="6">
    <source>
        <dbReference type="ARBA" id="ARBA00022771"/>
    </source>
</evidence>
<evidence type="ECO:0000256" key="7">
    <source>
        <dbReference type="ARBA" id="ARBA00022801"/>
    </source>
</evidence>